<feature type="compositionally biased region" description="Polar residues" evidence="1">
    <location>
        <begin position="279"/>
        <end position="299"/>
    </location>
</feature>
<reference evidence="2 3" key="1">
    <citation type="journal article" date="2016" name="Mol. Biol. Evol.">
        <title>Comparative Genomics of Early-Diverging Mushroom-Forming Fungi Provides Insights into the Origins of Lignocellulose Decay Capabilities.</title>
        <authorList>
            <person name="Nagy L.G."/>
            <person name="Riley R."/>
            <person name="Tritt A."/>
            <person name="Adam C."/>
            <person name="Daum C."/>
            <person name="Floudas D."/>
            <person name="Sun H."/>
            <person name="Yadav J.S."/>
            <person name="Pangilinan J."/>
            <person name="Larsson K.H."/>
            <person name="Matsuura K."/>
            <person name="Barry K."/>
            <person name="Labutti K."/>
            <person name="Kuo R."/>
            <person name="Ohm R.A."/>
            <person name="Bhattacharya S.S."/>
            <person name="Shirouzu T."/>
            <person name="Yoshinaga Y."/>
            <person name="Martin F.M."/>
            <person name="Grigoriev I.V."/>
            <person name="Hibbett D.S."/>
        </authorList>
    </citation>
    <scope>NUCLEOTIDE SEQUENCE [LARGE SCALE GENOMIC DNA]</scope>
    <source>
        <strain evidence="2 3">93-53</strain>
    </source>
</reference>
<feature type="compositionally biased region" description="Basic and acidic residues" evidence="1">
    <location>
        <begin position="31"/>
        <end position="45"/>
    </location>
</feature>
<dbReference type="EMBL" id="KV427621">
    <property type="protein sequence ID" value="KZT06989.1"/>
    <property type="molecule type" value="Genomic_DNA"/>
</dbReference>
<protein>
    <submittedName>
        <fullName evidence="2">Uncharacterized protein</fullName>
    </submittedName>
</protein>
<dbReference type="AlphaFoldDB" id="A0A165EG51"/>
<keyword evidence="3" id="KW-1185">Reference proteome</keyword>
<gene>
    <name evidence="2" type="ORF">LAESUDRAFT_713825</name>
</gene>
<dbReference type="GeneID" id="63824048"/>
<feature type="region of interest" description="Disordered" evidence="1">
    <location>
        <begin position="169"/>
        <end position="201"/>
    </location>
</feature>
<dbReference type="Proteomes" id="UP000076871">
    <property type="component" value="Unassembled WGS sequence"/>
</dbReference>
<feature type="region of interest" description="Disordered" evidence="1">
    <location>
        <begin position="227"/>
        <end position="299"/>
    </location>
</feature>
<dbReference type="RefSeq" id="XP_040764729.1">
    <property type="nucleotide sequence ID" value="XM_040907019.1"/>
</dbReference>
<evidence type="ECO:0000256" key="1">
    <source>
        <dbReference type="SAM" id="MobiDB-lite"/>
    </source>
</evidence>
<feature type="compositionally biased region" description="Basic and acidic residues" evidence="1">
    <location>
        <begin position="176"/>
        <end position="201"/>
    </location>
</feature>
<feature type="region of interest" description="Disordered" evidence="1">
    <location>
        <begin position="1"/>
        <end position="73"/>
    </location>
</feature>
<proteinExistence type="predicted"/>
<organism evidence="2 3">
    <name type="scientific">Laetiporus sulphureus 93-53</name>
    <dbReference type="NCBI Taxonomy" id="1314785"/>
    <lineage>
        <taxon>Eukaryota</taxon>
        <taxon>Fungi</taxon>
        <taxon>Dikarya</taxon>
        <taxon>Basidiomycota</taxon>
        <taxon>Agaricomycotina</taxon>
        <taxon>Agaricomycetes</taxon>
        <taxon>Polyporales</taxon>
        <taxon>Laetiporus</taxon>
    </lineage>
</organism>
<dbReference type="InParanoid" id="A0A165EG51"/>
<feature type="compositionally biased region" description="Basic and acidic residues" evidence="1">
    <location>
        <begin position="227"/>
        <end position="246"/>
    </location>
</feature>
<evidence type="ECO:0000313" key="2">
    <source>
        <dbReference type="EMBL" id="KZT06989.1"/>
    </source>
</evidence>
<sequence length="375" mass="41914">MRLQSAPFATYAFDGPDQDASRVTYRTARAGPEKRNGSGRSEHHTGERRRARHIPRDEKPITSPTGVKEVNSKRSDRAYEDIGACDLAKHNVTGRFWGWSCKGARSGQVPAAIPTRAHTRAASDCKRASAFPRQHQDPDLLSREDEITHRICNANAHIEMPAWQTPIKAADLPNDDDQHSAHTHVKPPDASHQKCDAHRRPEGPCYLRQQQQQISQPRMIDLPFQQARRDARRRSGEHTSGRKFELARLGQGARQPAGSYKQRPSTHPRNALEVKAQEQDPSQTKVTPPKSNLKPQTSEALMRHNCRRTAPTIIRAGPRRHEEAGFPRKATASTEIDSKEMARRCASGLQKELQGAKVASIRRDGVLVSGSRCHA</sequence>
<evidence type="ECO:0000313" key="3">
    <source>
        <dbReference type="Proteomes" id="UP000076871"/>
    </source>
</evidence>
<name>A0A165EG51_9APHY</name>
<accession>A0A165EG51</accession>